<keyword evidence="5" id="KW-0819">tRNA processing</keyword>
<dbReference type="PANTHER" id="PTHR11735:SF11">
    <property type="entry name" value="TRNA THREONYLCARBAMOYLADENOSINE BIOSYNTHESIS PROTEIN TSAB"/>
    <property type="match status" value="1"/>
</dbReference>
<keyword evidence="8" id="KW-0012">Acyltransferase</keyword>
<keyword evidence="9" id="KW-1185">Reference proteome</keyword>
<feature type="domain" description="Gcp-like" evidence="7">
    <location>
        <begin position="30"/>
        <end position="202"/>
    </location>
</feature>
<dbReference type="Gene3D" id="3.30.420.40">
    <property type="match status" value="2"/>
</dbReference>
<name>A0AA41WX78_9ALTE</name>
<dbReference type="GO" id="GO:0005829">
    <property type="term" value="C:cytosol"/>
    <property type="evidence" value="ECO:0007669"/>
    <property type="project" value="TreeGrafter"/>
</dbReference>
<evidence type="ECO:0000256" key="5">
    <source>
        <dbReference type="ARBA" id="ARBA00022694"/>
    </source>
</evidence>
<dbReference type="SUPFAM" id="SSF53067">
    <property type="entry name" value="Actin-like ATPase domain"/>
    <property type="match status" value="2"/>
</dbReference>
<gene>
    <name evidence="8" type="primary">tsaB</name>
    <name evidence="8" type="ORF">NLF92_03525</name>
</gene>
<dbReference type="RefSeq" id="WP_254098946.1">
    <property type="nucleotide sequence ID" value="NZ_JANATA010000004.1"/>
</dbReference>
<dbReference type="InterPro" id="IPR022496">
    <property type="entry name" value="T6A_TsaB"/>
</dbReference>
<dbReference type="FunFam" id="3.30.420.40:FF:000097">
    <property type="entry name" value="tRNA threonylcarbamoyladenosine biosynthesis protein TsaB"/>
    <property type="match status" value="1"/>
</dbReference>
<sequence length="241" mass="25672">MNVLVIDTATEACSVAIHTPAATFTDFAICPQEHAVNILPMVQKVLAQSGLKKAELDFLGFGRGPGSFTGVRIATGIIQGLALGLDKKVVGISTLEALAQQASNQYIADNPEDMAFIKGTPVNILCAIDARMSEVYFAHYRFDGHSVEAVGHEEVLAPDEVLARLAEQNITHTKAVLAGTGWQAYAEFGITAELAVTLPSAEFMLPAALSQIAAGKALPIAEVQPEYVRDKVTWKKLPGRG</sequence>
<dbReference type="GO" id="GO:0016746">
    <property type="term" value="F:acyltransferase activity"/>
    <property type="evidence" value="ECO:0007669"/>
    <property type="project" value="UniProtKB-KW"/>
</dbReference>
<comment type="similarity">
    <text evidence="2">Belongs to the KAE1 / TsaD family. TsaB subfamily.</text>
</comment>
<evidence type="ECO:0000313" key="9">
    <source>
        <dbReference type="Proteomes" id="UP001165413"/>
    </source>
</evidence>
<keyword evidence="4" id="KW-0963">Cytoplasm</keyword>
<keyword evidence="8" id="KW-0808">Transferase</keyword>
<evidence type="ECO:0000256" key="6">
    <source>
        <dbReference type="ARBA" id="ARBA00032446"/>
    </source>
</evidence>
<dbReference type="CDD" id="cd24032">
    <property type="entry name" value="ASKHA_NBD_TsaB"/>
    <property type="match status" value="1"/>
</dbReference>
<protein>
    <recommendedName>
        <fullName evidence="3">tRNA threonylcarbamoyladenosine biosynthesis protein TsaB</fullName>
    </recommendedName>
    <alternativeName>
        <fullName evidence="6">t(6)A37 threonylcarbamoyladenosine biosynthesis protein TsaB</fullName>
    </alternativeName>
</protein>
<dbReference type="AlphaFoldDB" id="A0AA41WX78"/>
<evidence type="ECO:0000256" key="2">
    <source>
        <dbReference type="ARBA" id="ARBA00010493"/>
    </source>
</evidence>
<reference evidence="8" key="1">
    <citation type="submission" date="2022-07" db="EMBL/GenBank/DDBJ databases">
        <title>Characterization of the Novel Bacterium Alteromonas immobilis LMIT006 and Alteromonas gregis LMIT007.</title>
        <authorList>
            <person name="Lin X."/>
        </authorList>
    </citation>
    <scope>NUCLEOTIDE SEQUENCE</scope>
    <source>
        <strain evidence="8">LMIT007</strain>
    </source>
</reference>
<evidence type="ECO:0000256" key="1">
    <source>
        <dbReference type="ARBA" id="ARBA00004496"/>
    </source>
</evidence>
<organism evidence="8 9">
    <name type="scientific">Opacimonas viscosa</name>
    <dbReference type="NCBI Taxonomy" id="2961944"/>
    <lineage>
        <taxon>Bacteria</taxon>
        <taxon>Pseudomonadati</taxon>
        <taxon>Pseudomonadota</taxon>
        <taxon>Gammaproteobacteria</taxon>
        <taxon>Alteromonadales</taxon>
        <taxon>Alteromonadaceae</taxon>
        <taxon>Opacimonas</taxon>
    </lineage>
</organism>
<evidence type="ECO:0000259" key="7">
    <source>
        <dbReference type="Pfam" id="PF00814"/>
    </source>
</evidence>
<accession>A0AA41WX78</accession>
<dbReference type="NCBIfam" id="TIGR03725">
    <property type="entry name" value="T6A_YeaZ"/>
    <property type="match status" value="1"/>
</dbReference>
<dbReference type="Proteomes" id="UP001165413">
    <property type="component" value="Unassembled WGS sequence"/>
</dbReference>
<dbReference type="EMBL" id="JANATA010000004">
    <property type="protein sequence ID" value="MCP3428015.1"/>
    <property type="molecule type" value="Genomic_DNA"/>
</dbReference>
<dbReference type="InterPro" id="IPR043129">
    <property type="entry name" value="ATPase_NBD"/>
</dbReference>
<comment type="caution">
    <text evidence="8">The sequence shown here is derived from an EMBL/GenBank/DDBJ whole genome shotgun (WGS) entry which is preliminary data.</text>
</comment>
<proteinExistence type="inferred from homology"/>
<comment type="subcellular location">
    <subcellularLocation>
        <location evidence="1">Cytoplasm</location>
    </subcellularLocation>
</comment>
<evidence type="ECO:0000256" key="3">
    <source>
        <dbReference type="ARBA" id="ARBA00019012"/>
    </source>
</evidence>
<dbReference type="Pfam" id="PF00814">
    <property type="entry name" value="TsaD"/>
    <property type="match status" value="1"/>
</dbReference>
<evidence type="ECO:0000313" key="8">
    <source>
        <dbReference type="EMBL" id="MCP3428015.1"/>
    </source>
</evidence>
<dbReference type="InterPro" id="IPR000905">
    <property type="entry name" value="Gcp-like_dom"/>
</dbReference>
<dbReference type="PANTHER" id="PTHR11735">
    <property type="entry name" value="TRNA N6-ADENOSINE THREONYLCARBAMOYLTRANSFERASE"/>
    <property type="match status" value="1"/>
</dbReference>
<evidence type="ECO:0000256" key="4">
    <source>
        <dbReference type="ARBA" id="ARBA00022490"/>
    </source>
</evidence>
<dbReference type="GO" id="GO:0002949">
    <property type="term" value="P:tRNA threonylcarbamoyladenosine modification"/>
    <property type="evidence" value="ECO:0007669"/>
    <property type="project" value="InterPro"/>
</dbReference>